<dbReference type="Proteomes" id="UP000007322">
    <property type="component" value="Chromosome 4"/>
</dbReference>
<feature type="region of interest" description="Disordered" evidence="1">
    <location>
        <begin position="751"/>
        <end position="841"/>
    </location>
</feature>
<dbReference type="InParanoid" id="G2QG69"/>
<sequence>MAKRDQQASPSGTSLKLTFVFWYHTNNLGYRCLTLEKAIYDTLIYVSHRSTPRQHWPKALWPPPTYSSSKPLQFNNSIVCCGSQEMGVTTSPTSVVRWSGRGYHALGDSEAPELGGQQDLSDFQLYTVYKSLRSCDFTSHSPPSARVHHSSWPVTIQDRFAGSTGRLSHTGTLPYFVMQGLANRNLSYSEGISAGYAFQSVRHDLPDTAQTSVTVDGFGNSLDLRAGRVGPEGIVFARPSLPASVARFADTRCDGTKDDSGRRILVMFGNLTYTVDSSVTLKDYTGMGTRHPMVGKLVWSTQMLCVPTYGITRVDVVRNGTQTLNVTTSAGAPRRTLSSVTARNLMDAHYTSSYDGSLDPASIYGKNVKVGHDLVDVNEQMGLALPLLLPPDRSPSALLDRTTLQKLVTACCRQVGAVIAKQSLMEPASIPSQAAVIMVRNRFVVRGWAARWMAGLAATCAALKQSVSPETYATLDFMDMSVRLQPTTAFLVASVFTIFSSSLFQALAVTETVSIELRATRSIDMDQYMVQDGNAIASLIFASNYSFPSFNYDDLAFPRLALTHALPTDGALNDSTVSIQAVVPAVRARFSCRTYDSSQITTNLTLNYTSQMSGYHNPLGINIRGEDCRRLSDEEEYAYTNILPTYANMTYFGLGDASSRVSQLQGCSQLLYTWGKLDYHAAGAVVQHVTAVGCNETVSRLAMHAISPYWNLAHPGSDPHYLIAFFAMLHQLPLGRPAVLAGRLLLLRRRGGRHSGGDPPTPRHHPRPDLCPAPRPVQHDPTQLSRSPRVTLPHQRKAHSKRRWRRRARDNTPAIKTPMTDGVPVYRGTASTPPDGGGRRASTGLASFVVKGGRDQKEGVSDQGMIRGNW</sequence>
<dbReference type="RefSeq" id="XP_003664574.1">
    <property type="nucleotide sequence ID" value="XM_003664526.1"/>
</dbReference>
<dbReference type="HOGENOM" id="CLU_329874_0_0_1"/>
<name>G2QG69_THET4</name>
<dbReference type="eggNOG" id="ENOG502QQ7D">
    <property type="taxonomic scope" value="Eukaryota"/>
</dbReference>
<dbReference type="VEuPathDB" id="FungiDB:MYCTH_2128383"/>
<proteinExistence type="predicted"/>
<evidence type="ECO:0000313" key="2">
    <source>
        <dbReference type="EMBL" id="AEO59329.1"/>
    </source>
</evidence>
<evidence type="ECO:0000256" key="1">
    <source>
        <dbReference type="SAM" id="MobiDB-lite"/>
    </source>
</evidence>
<dbReference type="STRING" id="573729.G2QG69"/>
<accession>G2QG69</accession>
<evidence type="ECO:0000313" key="3">
    <source>
        <dbReference type="Proteomes" id="UP000007322"/>
    </source>
</evidence>
<feature type="compositionally biased region" description="Basic residues" evidence="1">
    <location>
        <begin position="794"/>
        <end position="808"/>
    </location>
</feature>
<dbReference type="EMBL" id="CP003005">
    <property type="protein sequence ID" value="AEO59329.1"/>
    <property type="molecule type" value="Genomic_DNA"/>
</dbReference>
<dbReference type="AlphaFoldDB" id="G2QG69"/>
<feature type="region of interest" description="Disordered" evidence="1">
    <location>
        <begin position="851"/>
        <end position="870"/>
    </location>
</feature>
<dbReference type="GeneID" id="11506435"/>
<dbReference type="KEGG" id="mtm:MYCTH_2128383"/>
<gene>
    <name evidence="2" type="ORF">MYCTH_2128383</name>
</gene>
<protein>
    <submittedName>
        <fullName evidence="2">Uncharacterized protein</fullName>
    </submittedName>
</protein>
<organism evidence="2 3">
    <name type="scientific">Thermothelomyces thermophilus (strain ATCC 42464 / BCRC 31852 / DSM 1799)</name>
    <name type="common">Sporotrichum thermophile</name>
    <dbReference type="NCBI Taxonomy" id="573729"/>
    <lineage>
        <taxon>Eukaryota</taxon>
        <taxon>Fungi</taxon>
        <taxon>Dikarya</taxon>
        <taxon>Ascomycota</taxon>
        <taxon>Pezizomycotina</taxon>
        <taxon>Sordariomycetes</taxon>
        <taxon>Sordariomycetidae</taxon>
        <taxon>Sordariales</taxon>
        <taxon>Chaetomiaceae</taxon>
        <taxon>Thermothelomyces</taxon>
    </lineage>
</organism>
<reference evidence="2 3" key="1">
    <citation type="journal article" date="2011" name="Nat. Biotechnol.">
        <title>Comparative genomic analysis of the thermophilic biomass-degrading fungi Myceliophthora thermophila and Thielavia terrestris.</title>
        <authorList>
            <person name="Berka R.M."/>
            <person name="Grigoriev I.V."/>
            <person name="Otillar R."/>
            <person name="Salamov A."/>
            <person name="Grimwood J."/>
            <person name="Reid I."/>
            <person name="Ishmael N."/>
            <person name="John T."/>
            <person name="Darmond C."/>
            <person name="Moisan M.-C."/>
            <person name="Henrissat B."/>
            <person name="Coutinho P.M."/>
            <person name="Lombard V."/>
            <person name="Natvig D.O."/>
            <person name="Lindquist E."/>
            <person name="Schmutz J."/>
            <person name="Lucas S."/>
            <person name="Harris P."/>
            <person name="Powlowski J."/>
            <person name="Bellemare A."/>
            <person name="Taylor D."/>
            <person name="Butler G."/>
            <person name="de Vries R.P."/>
            <person name="Allijn I.E."/>
            <person name="van den Brink J."/>
            <person name="Ushinsky S."/>
            <person name="Storms R."/>
            <person name="Powell A.J."/>
            <person name="Paulsen I.T."/>
            <person name="Elbourne L.D.H."/>
            <person name="Baker S.E."/>
            <person name="Magnuson J."/>
            <person name="LaBoissiere S."/>
            <person name="Clutterbuck A.J."/>
            <person name="Martinez D."/>
            <person name="Wogulis M."/>
            <person name="de Leon A.L."/>
            <person name="Rey M.W."/>
            <person name="Tsang A."/>
        </authorList>
    </citation>
    <scope>NUCLEOTIDE SEQUENCE [LARGE SCALE GENOMIC DNA]</scope>
    <source>
        <strain evidence="3">ATCC 42464 / BCRC 31852 / DSM 1799</strain>
    </source>
</reference>
<keyword evidence="3" id="KW-1185">Reference proteome</keyword>
<dbReference type="OrthoDB" id="5332281at2759"/>